<keyword evidence="3" id="KW-1185">Reference proteome</keyword>
<protein>
    <submittedName>
        <fullName evidence="2">RES domain-containing protein</fullName>
    </submittedName>
</protein>
<feature type="domain" description="RES" evidence="1">
    <location>
        <begin position="49"/>
        <end position="196"/>
    </location>
</feature>
<dbReference type="EMBL" id="SWCI01000023">
    <property type="protein sequence ID" value="TKB46214.1"/>
    <property type="molecule type" value="Genomic_DNA"/>
</dbReference>
<gene>
    <name evidence="2" type="ORF">FCL40_18135</name>
</gene>
<proteinExistence type="predicted"/>
<name>A0A4U1B7K5_9GAMM</name>
<evidence type="ECO:0000313" key="3">
    <source>
        <dbReference type="Proteomes" id="UP000305674"/>
    </source>
</evidence>
<dbReference type="AlphaFoldDB" id="A0A4U1B7K5"/>
<sequence>MAPKTIIKRKGDIFHRVINIVLSENGLRAYDALDPNPFHKLKWETELNPLKECGTPFPGRFSPFKSSLDPVPALYLGATPGAVYFEKIIRPFDIVEGHYIKAAAFDVSERVAIKFEQDLLFADLYPYNLTGPNGNGNWKYEISDIYTTPHKPNIENSRRIAKEIYENYPNLDGIRYQSAQRNNEECFVLFGRARKGNVIYRVSAWEDRVEWEGLLESELRAGRVKVAKCLADACKEPDYYIPKLINEEVSY</sequence>
<comment type="caution">
    <text evidence="2">The sequence shown here is derived from an EMBL/GenBank/DDBJ whole genome shotgun (WGS) entry which is preliminary data.</text>
</comment>
<evidence type="ECO:0000259" key="1">
    <source>
        <dbReference type="Pfam" id="PF08808"/>
    </source>
</evidence>
<dbReference type="OrthoDB" id="7257056at2"/>
<reference evidence="2 3" key="1">
    <citation type="submission" date="2019-04" db="EMBL/GenBank/DDBJ databases">
        <authorList>
            <person name="Hwang J.C."/>
        </authorList>
    </citation>
    <scope>NUCLEOTIDE SEQUENCE [LARGE SCALE GENOMIC DNA]</scope>
    <source>
        <strain evidence="2 3">IMCC35001</strain>
    </source>
</reference>
<dbReference type="InterPro" id="IPR014914">
    <property type="entry name" value="RES_dom"/>
</dbReference>
<dbReference type="Proteomes" id="UP000305674">
    <property type="component" value="Unassembled WGS sequence"/>
</dbReference>
<dbReference type="Pfam" id="PF08808">
    <property type="entry name" value="RES"/>
    <property type="match status" value="1"/>
</dbReference>
<accession>A0A4U1B7K5</accession>
<organism evidence="2 3">
    <name type="scientific">Ferrimonas sediminicola</name>
    <dbReference type="NCBI Taxonomy" id="2569538"/>
    <lineage>
        <taxon>Bacteria</taxon>
        <taxon>Pseudomonadati</taxon>
        <taxon>Pseudomonadota</taxon>
        <taxon>Gammaproteobacteria</taxon>
        <taxon>Alteromonadales</taxon>
        <taxon>Ferrimonadaceae</taxon>
        <taxon>Ferrimonas</taxon>
    </lineage>
</organism>
<evidence type="ECO:0000313" key="2">
    <source>
        <dbReference type="EMBL" id="TKB46214.1"/>
    </source>
</evidence>
<dbReference type="RefSeq" id="WP_136854685.1">
    <property type="nucleotide sequence ID" value="NZ_SWCI01000023.1"/>
</dbReference>